<keyword evidence="1 6" id="KW-0547">Nucleotide-binding</keyword>
<dbReference type="PANTHER" id="PTHR13140">
    <property type="entry name" value="MYOSIN"/>
    <property type="match status" value="1"/>
</dbReference>
<protein>
    <submittedName>
        <fullName evidence="11">Uncharacterized protein</fullName>
    </submittedName>
</protein>
<reference evidence="11" key="1">
    <citation type="submission" date="2023-01" db="EMBL/GenBank/DDBJ databases">
        <title>Metagenome sequencing of chrysophaentin producing Chrysophaeum taylorii.</title>
        <authorList>
            <person name="Davison J."/>
            <person name="Bewley C."/>
        </authorList>
    </citation>
    <scope>NUCLEOTIDE SEQUENCE</scope>
    <source>
        <strain evidence="11">NIES-1699</strain>
    </source>
</reference>
<dbReference type="Gene3D" id="3.40.850.10">
    <property type="entry name" value="Kinesin motor domain"/>
    <property type="match status" value="1"/>
</dbReference>
<keyword evidence="2 6" id="KW-0067">ATP-binding</keyword>
<feature type="binding site" evidence="6">
    <location>
        <begin position="310"/>
        <end position="317"/>
    </location>
    <ligand>
        <name>ATP</name>
        <dbReference type="ChEBI" id="CHEBI:30616"/>
    </ligand>
</feature>
<dbReference type="PROSITE" id="PS51456">
    <property type="entry name" value="MYOSIN_MOTOR"/>
    <property type="match status" value="1"/>
</dbReference>
<name>A0AAD7UMR6_9STRA</name>
<dbReference type="InterPro" id="IPR036961">
    <property type="entry name" value="Kinesin_motor_dom_sf"/>
</dbReference>
<dbReference type="GO" id="GO:0000146">
    <property type="term" value="F:microfilament motor activity"/>
    <property type="evidence" value="ECO:0007669"/>
    <property type="project" value="TreeGrafter"/>
</dbReference>
<dbReference type="PROSITE" id="PS51016">
    <property type="entry name" value="MYTH4"/>
    <property type="match status" value="1"/>
</dbReference>
<dbReference type="GO" id="GO:0005524">
    <property type="term" value="F:ATP binding"/>
    <property type="evidence" value="ECO:0007669"/>
    <property type="project" value="UniProtKB-UniRule"/>
</dbReference>
<dbReference type="Gene3D" id="1.20.5.4820">
    <property type="match status" value="1"/>
</dbReference>
<evidence type="ECO:0000259" key="9">
    <source>
        <dbReference type="PROSITE" id="PS51016"/>
    </source>
</evidence>
<dbReference type="SMART" id="SM00139">
    <property type="entry name" value="MyTH4"/>
    <property type="match status" value="1"/>
</dbReference>
<dbReference type="GO" id="GO:0007015">
    <property type="term" value="P:actin filament organization"/>
    <property type="evidence" value="ECO:0007669"/>
    <property type="project" value="TreeGrafter"/>
</dbReference>
<dbReference type="InterPro" id="IPR027417">
    <property type="entry name" value="P-loop_NTPase"/>
</dbReference>
<dbReference type="InterPro" id="IPR025640">
    <property type="entry name" value="GYF_2"/>
</dbReference>
<evidence type="ECO:0000256" key="4">
    <source>
        <dbReference type="ARBA" id="ARBA00023175"/>
    </source>
</evidence>
<dbReference type="Pfam" id="PF00063">
    <property type="entry name" value="Myosin_head"/>
    <property type="match status" value="1"/>
</dbReference>
<dbReference type="Gene3D" id="2.20.70.10">
    <property type="match status" value="1"/>
</dbReference>
<dbReference type="Pfam" id="PF00784">
    <property type="entry name" value="MyTH4"/>
    <property type="match status" value="1"/>
</dbReference>
<dbReference type="GO" id="GO:0051015">
    <property type="term" value="F:actin filament binding"/>
    <property type="evidence" value="ECO:0007669"/>
    <property type="project" value="TreeGrafter"/>
</dbReference>
<feature type="domain" description="WW" evidence="8">
    <location>
        <begin position="129"/>
        <end position="158"/>
    </location>
</feature>
<feature type="region of interest" description="Disordered" evidence="7">
    <location>
        <begin position="74"/>
        <end position="125"/>
    </location>
</feature>
<dbReference type="PROSITE" id="PS50020">
    <property type="entry name" value="WW_DOMAIN_2"/>
    <property type="match status" value="1"/>
</dbReference>
<dbReference type="GO" id="GO:0005737">
    <property type="term" value="C:cytoplasm"/>
    <property type="evidence" value="ECO:0007669"/>
    <property type="project" value="TreeGrafter"/>
</dbReference>
<dbReference type="Gene3D" id="1.25.40.530">
    <property type="entry name" value="MyTH4 domain"/>
    <property type="match status" value="1"/>
</dbReference>
<evidence type="ECO:0000313" key="11">
    <source>
        <dbReference type="EMBL" id="KAJ8613027.1"/>
    </source>
</evidence>
<dbReference type="Gene3D" id="1.20.58.530">
    <property type="match status" value="1"/>
</dbReference>
<evidence type="ECO:0000256" key="2">
    <source>
        <dbReference type="ARBA" id="ARBA00022840"/>
    </source>
</evidence>
<dbReference type="GO" id="GO:0016020">
    <property type="term" value="C:membrane"/>
    <property type="evidence" value="ECO:0007669"/>
    <property type="project" value="TreeGrafter"/>
</dbReference>
<dbReference type="InterPro" id="IPR001609">
    <property type="entry name" value="Myosin_head_motor_dom-like"/>
</dbReference>
<sequence>MSTTTKKHDVPYSREDLEVLHYYWQDAGGAQMGPSPVEELRAAWKSKNLHENCYVYGDGFYDWVPVGDIPELKKLVAPPPPPPGGAAKKKQPAPPAAASEAKKQAKKKSRKAPLERQASTSKTLNFRKSGWTKRVTCDMVPYYANLSTGELTWNMPESLRSSQDRSKHSEGWVWVPDEEHGWVAAQQQQQGSQYRLESGEVVKAKRCLALNYASLARLQEDLVLLDSLDEGLILHNLKERYNRDQIYTAVGGILIAINPFQRLPLYTTELIDAYDKAGNKVMAPHPYKLADAAHKALLEDLGDQSILVSGESGSGKTETTKQALSFLAEVAGSTNNIEQRVLSANPILESFGNAKTVRNDNSSRFGRFTAVQFDNQLKIAGASISNYLLEKSRVKGQSEGERNYHVFYELCAGLSCSSNNNKGDVVVVGPAASYNYLQISPVPFDDAADLADLGEAMDALNLPRSEILRVVAAVLKVGQLEFEPLGGMSDGSKVVKGALVEECREELGADGETLARGLTRRTMAIRGETTSVQLRVSQSLENRDALAKFLYDKLFDYLVGTVNRALEAAFTKSIKASIGILDIFGFEIFAINSFEQLCINFTNEKLQQLFNEHTFKTEEAVYRAEGVKFPPIEFVDNQPVCDLIEKRGGIFTLLDDTVKGPGKAETKDAKFSQTIDTALKGNAFYVGANEHRGVRGIVFSVKHYAGTVCYSCDGFVEKNADTLYPDLYAAMSESTNELIASMFPGASTKATLGAAFRKQLASLMETLRSTEPHYVRCVKPNQSKAPRRFEGRAVLEQLTCAGVFEAVKIRKQGYPFRFAYERFVARYKTIMSTNSGWIPFESRNNVRDQAEEIIAQSRQAFPQLERGRTMLLFRADEYRVLELCRALAVDRVSAKIQAKARGRLTRRYLAKVQTVRPALRRALESKDLNTLEAALVKTDEALGVFAHFEVAVPIAEWAAAKEMVALLKEAIRLAQMLEAASEPSDEDLAAVGCDEAPHLEALLRTLSVDCGEIAQKMPVEPSFDQWYEYASQRFANAREARLAPRFDQVMRELEREPMAELYAEAKRLGYETSHLSEIVKLVEMTEEDLLKRQYQRAHETGQADRARLKEIALKEHYLDQYASMFVFERCALLRGQSDYNSAAKIVTLHKSEKKETMLQYSKHKILTSLTRLDNKTSRDALKVYRSIMGYMGEKRTYASSDLCVEVVSAGLMRADLRPEIYCQLMKQLSGNPSPDSSSKGWTLMMMCLLVFPPEAELENYLHIFIRKNAPVHMRAPLSTAAHEISYNQNLLTEVPSIQKLEEMVDRALGRSAALRRKDSNNR</sequence>
<gene>
    <name evidence="11" type="ORF">CTAYLR_004053</name>
</gene>
<organism evidence="11 12">
    <name type="scientific">Chrysophaeum taylorii</name>
    <dbReference type="NCBI Taxonomy" id="2483200"/>
    <lineage>
        <taxon>Eukaryota</taxon>
        <taxon>Sar</taxon>
        <taxon>Stramenopiles</taxon>
        <taxon>Ochrophyta</taxon>
        <taxon>Pelagophyceae</taxon>
        <taxon>Pelagomonadales</taxon>
        <taxon>Pelagomonadaceae</taxon>
        <taxon>Chrysophaeum</taxon>
    </lineage>
</organism>
<keyword evidence="5 6" id="KW-0009">Actin-binding</keyword>
<dbReference type="InterPro" id="IPR038185">
    <property type="entry name" value="MyTH4_dom_sf"/>
</dbReference>
<dbReference type="Pfam" id="PF14237">
    <property type="entry name" value="GYF_2"/>
    <property type="match status" value="1"/>
</dbReference>
<comment type="similarity">
    <text evidence="6">Belongs to the TRAFAC class myosin-kinesin ATPase superfamily. Myosin family.</text>
</comment>
<evidence type="ECO:0000256" key="6">
    <source>
        <dbReference type="PROSITE-ProRule" id="PRU00782"/>
    </source>
</evidence>
<dbReference type="Gene3D" id="1.20.120.720">
    <property type="entry name" value="Myosin VI head, motor domain, U50 subdomain"/>
    <property type="match status" value="1"/>
</dbReference>
<keyword evidence="3 6" id="KW-0518">Myosin</keyword>
<proteinExistence type="inferred from homology"/>
<evidence type="ECO:0000256" key="1">
    <source>
        <dbReference type="ARBA" id="ARBA00022741"/>
    </source>
</evidence>
<evidence type="ECO:0000259" key="10">
    <source>
        <dbReference type="PROSITE" id="PS51456"/>
    </source>
</evidence>
<dbReference type="PANTHER" id="PTHR13140:SF845">
    <property type="entry name" value="MYOSIN-LIKE PROTEIN"/>
    <property type="match status" value="1"/>
</dbReference>
<dbReference type="SUPFAM" id="SSF52540">
    <property type="entry name" value="P-loop containing nucleoside triphosphate hydrolases"/>
    <property type="match status" value="1"/>
</dbReference>
<dbReference type="EMBL" id="JAQMWT010000037">
    <property type="protein sequence ID" value="KAJ8613027.1"/>
    <property type="molecule type" value="Genomic_DNA"/>
</dbReference>
<dbReference type="Gene3D" id="1.10.10.820">
    <property type="match status" value="1"/>
</dbReference>
<keyword evidence="4 6" id="KW-0505">Motor protein</keyword>
<evidence type="ECO:0000256" key="7">
    <source>
        <dbReference type="SAM" id="MobiDB-lite"/>
    </source>
</evidence>
<keyword evidence="12" id="KW-1185">Reference proteome</keyword>
<dbReference type="InterPro" id="IPR000857">
    <property type="entry name" value="MyTH4_dom"/>
</dbReference>
<dbReference type="PRINTS" id="PR00193">
    <property type="entry name" value="MYOSINHEAVY"/>
</dbReference>
<dbReference type="PROSITE" id="PS50096">
    <property type="entry name" value="IQ"/>
    <property type="match status" value="1"/>
</dbReference>
<evidence type="ECO:0000259" key="8">
    <source>
        <dbReference type="PROSITE" id="PS50020"/>
    </source>
</evidence>
<feature type="domain" description="Myosin motor" evidence="10">
    <location>
        <begin position="217"/>
        <end position="886"/>
    </location>
</feature>
<dbReference type="SMART" id="SM00242">
    <property type="entry name" value="MYSc"/>
    <property type="match status" value="1"/>
</dbReference>
<evidence type="ECO:0000313" key="12">
    <source>
        <dbReference type="Proteomes" id="UP001230188"/>
    </source>
</evidence>
<feature type="domain" description="MyTH4" evidence="9">
    <location>
        <begin position="1160"/>
        <end position="1304"/>
    </location>
</feature>
<dbReference type="InterPro" id="IPR001202">
    <property type="entry name" value="WW_dom"/>
</dbReference>
<accession>A0AAD7UMR6</accession>
<dbReference type="Proteomes" id="UP001230188">
    <property type="component" value="Unassembled WGS sequence"/>
</dbReference>
<dbReference type="GO" id="GO:0016459">
    <property type="term" value="C:myosin complex"/>
    <property type="evidence" value="ECO:0007669"/>
    <property type="project" value="UniProtKB-KW"/>
</dbReference>
<evidence type="ECO:0000256" key="5">
    <source>
        <dbReference type="ARBA" id="ARBA00023203"/>
    </source>
</evidence>
<comment type="caution">
    <text evidence="11">The sequence shown here is derived from an EMBL/GenBank/DDBJ whole genome shotgun (WGS) entry which is preliminary data.</text>
</comment>
<feature type="region of interest" description="Actin-binding" evidence="6">
    <location>
        <begin position="760"/>
        <end position="782"/>
    </location>
</feature>
<evidence type="ECO:0000256" key="3">
    <source>
        <dbReference type="ARBA" id="ARBA00023123"/>
    </source>
</evidence>